<evidence type="ECO:0000256" key="2">
    <source>
        <dbReference type="ARBA" id="ARBA00022737"/>
    </source>
</evidence>
<dbReference type="PANTHER" id="PTHR11017">
    <property type="entry name" value="LEUCINE-RICH REPEAT-CONTAINING PROTEIN"/>
    <property type="match status" value="1"/>
</dbReference>
<dbReference type="InterPro" id="IPR035897">
    <property type="entry name" value="Toll_tir_struct_dom_sf"/>
</dbReference>
<dbReference type="PRINTS" id="PR00364">
    <property type="entry name" value="DISEASERSIST"/>
</dbReference>
<dbReference type="InterPro" id="IPR032675">
    <property type="entry name" value="LRR_dom_sf"/>
</dbReference>
<dbReference type="InterPro" id="IPR027417">
    <property type="entry name" value="P-loop_NTPase"/>
</dbReference>
<dbReference type="Pfam" id="PF12799">
    <property type="entry name" value="LRR_4"/>
    <property type="match status" value="1"/>
</dbReference>
<dbReference type="InterPro" id="IPR042197">
    <property type="entry name" value="Apaf_helical"/>
</dbReference>
<dbReference type="InterPro" id="IPR058192">
    <property type="entry name" value="WHD_ROQ1-like"/>
</dbReference>
<dbReference type="InterPro" id="IPR044974">
    <property type="entry name" value="Disease_R_plants"/>
</dbReference>
<dbReference type="InterPro" id="IPR025875">
    <property type="entry name" value="Leu-rich_rpt_4"/>
</dbReference>
<dbReference type="SUPFAM" id="SSF52058">
    <property type="entry name" value="L domain-like"/>
    <property type="match status" value="2"/>
</dbReference>
<dbReference type="SMART" id="SM00369">
    <property type="entry name" value="LRR_TYP"/>
    <property type="match status" value="8"/>
</dbReference>
<dbReference type="Gene3D" id="3.80.10.10">
    <property type="entry name" value="Ribonuclease Inhibitor"/>
    <property type="match status" value="3"/>
</dbReference>
<dbReference type="GO" id="GO:0007165">
    <property type="term" value="P:signal transduction"/>
    <property type="evidence" value="ECO:0007669"/>
    <property type="project" value="InterPro"/>
</dbReference>
<dbReference type="InterPro" id="IPR001611">
    <property type="entry name" value="Leu-rich_rpt"/>
</dbReference>
<dbReference type="Gene3D" id="3.40.50.300">
    <property type="entry name" value="P-loop containing nucleotide triphosphate hydrolases"/>
    <property type="match status" value="1"/>
</dbReference>
<dbReference type="InterPro" id="IPR002182">
    <property type="entry name" value="NB-ARC"/>
</dbReference>
<dbReference type="PROSITE" id="PS51450">
    <property type="entry name" value="LRR"/>
    <property type="match status" value="1"/>
</dbReference>
<reference evidence="4" key="1">
    <citation type="submission" date="2018-02" db="EMBL/GenBank/DDBJ databases">
        <title>Rhizophora mucronata_Transcriptome.</title>
        <authorList>
            <person name="Meera S.P."/>
            <person name="Sreeshan A."/>
            <person name="Augustine A."/>
        </authorList>
    </citation>
    <scope>NUCLEOTIDE SEQUENCE</scope>
    <source>
        <tissue evidence="4">Leaf</tissue>
    </source>
</reference>
<dbReference type="EMBL" id="GGEC01051551">
    <property type="protein sequence ID" value="MBX32035.1"/>
    <property type="molecule type" value="Transcribed_RNA"/>
</dbReference>
<organism evidence="4">
    <name type="scientific">Rhizophora mucronata</name>
    <name type="common">Asiatic mangrove</name>
    <dbReference type="NCBI Taxonomy" id="61149"/>
    <lineage>
        <taxon>Eukaryota</taxon>
        <taxon>Viridiplantae</taxon>
        <taxon>Streptophyta</taxon>
        <taxon>Embryophyta</taxon>
        <taxon>Tracheophyta</taxon>
        <taxon>Spermatophyta</taxon>
        <taxon>Magnoliopsida</taxon>
        <taxon>eudicotyledons</taxon>
        <taxon>Gunneridae</taxon>
        <taxon>Pentapetalae</taxon>
        <taxon>rosids</taxon>
        <taxon>fabids</taxon>
        <taxon>Malpighiales</taxon>
        <taxon>Rhizophoraceae</taxon>
        <taxon>Rhizophora</taxon>
    </lineage>
</organism>
<dbReference type="Gene3D" id="3.40.50.10140">
    <property type="entry name" value="Toll/interleukin-1 receptor homology (TIR) domain"/>
    <property type="match status" value="1"/>
</dbReference>
<evidence type="ECO:0000259" key="3">
    <source>
        <dbReference type="PROSITE" id="PS50104"/>
    </source>
</evidence>
<dbReference type="Pfam" id="PF01582">
    <property type="entry name" value="TIR"/>
    <property type="match status" value="1"/>
</dbReference>
<dbReference type="Pfam" id="PF00931">
    <property type="entry name" value="NB-ARC"/>
    <property type="match status" value="1"/>
</dbReference>
<dbReference type="PROSITE" id="PS50104">
    <property type="entry name" value="TIR"/>
    <property type="match status" value="1"/>
</dbReference>
<dbReference type="SMART" id="SM00255">
    <property type="entry name" value="TIR"/>
    <property type="match status" value="1"/>
</dbReference>
<dbReference type="InterPro" id="IPR003591">
    <property type="entry name" value="Leu-rich_rpt_typical-subtyp"/>
</dbReference>
<protein>
    <submittedName>
        <fullName evidence="4">Disease resistance family protein</fullName>
    </submittedName>
</protein>
<sequence>MSGSNNVPVPPAPAAAAALRLKWDVFISFRREDTRHGFTTNLYDSLHEHGVRAFLDDVGMNQGDEIAPSLLEAIDDSAISIVIISRRYADSHWCLDELTRITGLNRLILPVFYEVERSDVRGQKGPFEQDFNNHLKRFGEDVVNKWRQAMNKVGGLKGFTFDSSNEGHLIQELVTGVWTELRKIPVGLATYTVGLDSRVERLISLLDVKSKCIIVLGIYGTSGIGKTTLATALYNKVIAHFRYQCFISDIRETCQKIDGLVSLQNKLLGDLSSNGATPVNDVDAGISAIKQIVWEKRVLIVLDDVDDIKQLDALAGSGDWFGEGSRVIITTRNKEVLFDHIVDESYEVRELDSFEALQLFSYHAFRREKPTGDFLNLSKQIVSLTGGLPLALEVFGSFLLDKRRIEEWEDALKRLQQIRPHNLQDVLRISFDGLDEDIKDVFLDIACLFVSVRMNREEAIDILKGCGFRAEIAITVLAAKSLMKIGEDFTLWMHDQVRDMARQIVQEENLSNPGMCSRLWDHSEIMSVLKYKEGSKNVQGIILEFRKQPTVQDPSADVIYWKNLQKTPNFNNLLLYLKETYREWLANRAEEDRKVKLHTKYFQSMENLRLLRINHAKLEGKFEFLPTHLKWLQWQGCPLKSLPYSFSPRELAVLDLSESKIEQLWGWGSNMMAKNLTVLNLHHCHSLVSIPDLSGLTSLEKLNLEGCTQLTKIHNSVGNIKMLLYLNLKRCSNLVVFPKDVSGLTCLQKLFFSECSKLRELPDNLGCMSSLKELLIDGTAISKLPESLDQLTNLERLSLDGCKFIKQLPQCLGNLLSLNELSLNHSKLEELPDSVGSLSNLEKLSLIWCDALNAVPESVGNLQSLTQLFLDRSSIKELPAAICSLPYLKELSAGGCKFLSKLPDSLDGLASLIKLHLDQTPITGLPDQIDALKMIEILDLRNCKSLSSLPEAIGRMLNLTRINLTGINITELPESFGMLENLVILRLNDCERLLKLPASIGNLKSLHHLWMERTSVTELPESFGLLASLMILRMMKVPSGSFGESKRLVVLPTSFCNLTSLEELDARAWRISGRIPDDFEKLSKLDFLNLGYNNFCSLPSSLKSLSLLKKLYLPDCEELKSLPSLPSSLEELNVENCIQLESISDISNLESLELLNLANCERVVNIPGLECLKSLKRLYLAGCKALSVAIKRRLSKVCLRRMHQLSMPGSEIPNWFSQEITFSEHRNHQIRAVIIAVVVSIDHQEPVDLRVRLPAVPDVQARILKFTERIFSTALYLSGILRSCGDQMHMRWYSHRHPLVSQLKDGYKIEVGKRDPPVVEGIDLKKHGIYLVYENDDDYGGSEETLDESQQSVSQRLAKFFNSIQEDGHVS</sequence>
<dbReference type="PANTHER" id="PTHR11017:SF385">
    <property type="entry name" value="DISEASE RESISTANCE PROTEIN (TIR-NBS-LRR CLASS)-RELATED"/>
    <property type="match status" value="1"/>
</dbReference>
<keyword evidence="1" id="KW-0433">Leucine-rich repeat</keyword>
<keyword evidence="2" id="KW-0677">Repeat</keyword>
<evidence type="ECO:0000256" key="1">
    <source>
        <dbReference type="ARBA" id="ARBA00022614"/>
    </source>
</evidence>
<evidence type="ECO:0000313" key="4">
    <source>
        <dbReference type="EMBL" id="MBX32035.1"/>
    </source>
</evidence>
<name>A0A2P2MP85_RHIMU</name>
<accession>A0A2P2MP85</accession>
<dbReference type="SUPFAM" id="SSF52200">
    <property type="entry name" value="Toll/Interleukin receptor TIR domain"/>
    <property type="match status" value="1"/>
</dbReference>
<feature type="domain" description="TIR" evidence="3">
    <location>
        <begin position="21"/>
        <end position="185"/>
    </location>
</feature>
<dbReference type="GO" id="GO:0043531">
    <property type="term" value="F:ADP binding"/>
    <property type="evidence" value="ECO:0007669"/>
    <property type="project" value="InterPro"/>
</dbReference>
<proteinExistence type="predicted"/>
<dbReference type="Gene3D" id="1.10.8.430">
    <property type="entry name" value="Helical domain of apoptotic protease-activating factors"/>
    <property type="match status" value="1"/>
</dbReference>
<dbReference type="InterPro" id="IPR000157">
    <property type="entry name" value="TIR_dom"/>
</dbReference>
<dbReference type="Pfam" id="PF00560">
    <property type="entry name" value="LRR_1"/>
    <property type="match status" value="1"/>
</dbReference>
<dbReference type="GO" id="GO:0006952">
    <property type="term" value="P:defense response"/>
    <property type="evidence" value="ECO:0007669"/>
    <property type="project" value="InterPro"/>
</dbReference>
<dbReference type="SUPFAM" id="SSF52540">
    <property type="entry name" value="P-loop containing nucleoside triphosphate hydrolases"/>
    <property type="match status" value="1"/>
</dbReference>
<dbReference type="Pfam" id="PF23282">
    <property type="entry name" value="WHD_ROQ1"/>
    <property type="match status" value="1"/>
</dbReference>